<organism evidence="2 3">
    <name type="scientific">Natronincola ferrireducens</name>
    <dbReference type="NCBI Taxonomy" id="393762"/>
    <lineage>
        <taxon>Bacteria</taxon>
        <taxon>Bacillati</taxon>
        <taxon>Bacillota</taxon>
        <taxon>Clostridia</taxon>
        <taxon>Peptostreptococcales</taxon>
        <taxon>Natronincolaceae</taxon>
        <taxon>Natronincola</taxon>
    </lineage>
</organism>
<dbReference type="AlphaFoldDB" id="A0A1G9CND6"/>
<name>A0A1G9CND6_9FIRM</name>
<dbReference type="InterPro" id="IPR010368">
    <property type="entry name" value="Com_YlbF"/>
</dbReference>
<evidence type="ECO:0000313" key="2">
    <source>
        <dbReference type="EMBL" id="SDK52974.1"/>
    </source>
</evidence>
<dbReference type="SUPFAM" id="SSF158622">
    <property type="entry name" value="YheA/YmcA-like"/>
    <property type="match status" value="1"/>
</dbReference>
<evidence type="ECO:0000256" key="1">
    <source>
        <dbReference type="HAMAP-Rule" id="MF_01526"/>
    </source>
</evidence>
<dbReference type="EMBL" id="FNFP01000002">
    <property type="protein sequence ID" value="SDK52974.1"/>
    <property type="molecule type" value="Genomic_DNA"/>
</dbReference>
<evidence type="ECO:0000313" key="3">
    <source>
        <dbReference type="Proteomes" id="UP000198718"/>
    </source>
</evidence>
<dbReference type="RefSeq" id="WP_090552901.1">
    <property type="nucleotide sequence ID" value="NZ_FNFP01000002.1"/>
</dbReference>
<gene>
    <name evidence="2" type="ORF">SAMN05660472_01509</name>
</gene>
<dbReference type="InterPro" id="IPR023378">
    <property type="entry name" value="YheA/YmcA-like_dom_sf"/>
</dbReference>
<accession>A0A1G9CND6</accession>
<comment type="similarity">
    <text evidence="1">Belongs to the UPF0342 family.</text>
</comment>
<reference evidence="2 3" key="1">
    <citation type="submission" date="2016-10" db="EMBL/GenBank/DDBJ databases">
        <authorList>
            <person name="de Groot N.N."/>
        </authorList>
    </citation>
    <scope>NUCLEOTIDE SEQUENCE [LARGE SCALE GENOMIC DNA]</scope>
    <source>
        <strain evidence="2 3">DSM 18346</strain>
    </source>
</reference>
<keyword evidence="3" id="KW-1185">Reference proteome</keyword>
<dbReference type="OrthoDB" id="9811402at2"/>
<dbReference type="Pfam" id="PF06133">
    <property type="entry name" value="Com_YlbF"/>
    <property type="match status" value="1"/>
</dbReference>
<sequence length="115" mass="13499">MNVYDYAHQLARSLKESSEYQQYKALEEKVKSDPQSKNMLDGFRKHQLEVQKMQMLGQQVEEYKIQELQSLYNKLVENPLISELLGAEYRLTQMMGDIYKILGEALNLDMSGFEQ</sequence>
<dbReference type="Proteomes" id="UP000198718">
    <property type="component" value="Unassembled WGS sequence"/>
</dbReference>
<dbReference type="HAMAP" id="MF_01526">
    <property type="entry name" value="UPF0342"/>
    <property type="match status" value="1"/>
</dbReference>
<dbReference type="STRING" id="393762.SAMN05660472_01509"/>
<protein>
    <recommendedName>
        <fullName evidence="1">UPF0342 protein SAMN05660472_01509</fullName>
    </recommendedName>
</protein>
<dbReference type="Gene3D" id="1.20.1500.10">
    <property type="entry name" value="YheA/YmcA-like"/>
    <property type="match status" value="1"/>
</dbReference>
<proteinExistence type="inferred from homology"/>